<proteinExistence type="predicted"/>
<protein>
    <recommendedName>
        <fullName evidence="3">Tocopherol cyclase</fullName>
    </recommendedName>
</protein>
<keyword evidence="2" id="KW-1185">Reference proteome</keyword>
<dbReference type="PANTHER" id="PTHR35309">
    <property type="match status" value="1"/>
</dbReference>
<name>A0ABS1HLW5_9BACT</name>
<accession>A0ABS1HLW5</accession>
<evidence type="ECO:0000313" key="2">
    <source>
        <dbReference type="Proteomes" id="UP000605676"/>
    </source>
</evidence>
<evidence type="ECO:0008006" key="3">
    <source>
        <dbReference type="Google" id="ProtNLM"/>
    </source>
</evidence>
<dbReference type="EMBL" id="JAENRR010000038">
    <property type="protein sequence ID" value="MBK3518648.1"/>
    <property type="molecule type" value="Genomic_DNA"/>
</dbReference>
<dbReference type="Proteomes" id="UP000605676">
    <property type="component" value="Unassembled WGS sequence"/>
</dbReference>
<dbReference type="SUPFAM" id="SSF159245">
    <property type="entry name" value="AttH-like"/>
    <property type="match status" value="1"/>
</dbReference>
<dbReference type="Pfam" id="PF14249">
    <property type="entry name" value="Tocopherol_cycl"/>
    <property type="match status" value="1"/>
</dbReference>
<reference evidence="1 2" key="1">
    <citation type="submission" date="2021-01" db="EMBL/GenBank/DDBJ databases">
        <title>Carboxyliciviraga sp.nov., isolated from coastal sediments.</title>
        <authorList>
            <person name="Lu D."/>
            <person name="Zhang T."/>
        </authorList>
    </citation>
    <scope>NUCLEOTIDE SEQUENCE [LARGE SCALE GENOMIC DNA]</scope>
    <source>
        <strain evidence="1 2">N1Y132</strain>
    </source>
</reference>
<evidence type="ECO:0000313" key="1">
    <source>
        <dbReference type="EMBL" id="MBK3518648.1"/>
    </source>
</evidence>
<gene>
    <name evidence="1" type="ORF">JIV24_14980</name>
</gene>
<dbReference type="RefSeq" id="WP_200465874.1">
    <property type="nucleotide sequence ID" value="NZ_JAENRR010000038.1"/>
</dbReference>
<sequence>MIGIIELPSNMFIKKLKALFHPERYHGWGINRNYFEGWYYKVISADECHAFAFIPGIAMDKQGQKHAFVQVLDGKNCEANYFRFPADSFVPRSDSFDVLIDDNRFRSSELTLDLPGLKGHLQFENDVPWPSNWYSPGIMGPYAFIPFMECYHGIVSMDHCIKGALEIIGQLIDFTGGRGYIEKDWGRSFPSAYFWVQSNHFSKPGISLKASIANIPWLGSSFVGFIAGLYFNGQLIQFTTYNRTKLLRSYADKKVVELFMENKQYRLEIIAHRQDATELASPINGFMDGRISESMTSTVEIWLSNKNGSLLLHDIGRNVGLEVAGMVEQIIT</sequence>
<organism evidence="1 2">
    <name type="scientific">Carboxylicivirga marina</name>
    <dbReference type="NCBI Taxonomy" id="2800988"/>
    <lineage>
        <taxon>Bacteria</taxon>
        <taxon>Pseudomonadati</taxon>
        <taxon>Bacteroidota</taxon>
        <taxon>Bacteroidia</taxon>
        <taxon>Marinilabiliales</taxon>
        <taxon>Marinilabiliaceae</taxon>
        <taxon>Carboxylicivirga</taxon>
    </lineage>
</organism>
<dbReference type="PANTHER" id="PTHR35309:SF4">
    <property type="entry name" value="TOCOPHEROL CYCLASE"/>
    <property type="match status" value="1"/>
</dbReference>
<dbReference type="InterPro" id="IPR025893">
    <property type="entry name" value="Tocopherol_cyclase"/>
</dbReference>
<comment type="caution">
    <text evidence="1">The sequence shown here is derived from an EMBL/GenBank/DDBJ whole genome shotgun (WGS) entry which is preliminary data.</text>
</comment>